<evidence type="ECO:0000256" key="16">
    <source>
        <dbReference type="RuleBase" id="RU003848"/>
    </source>
</evidence>
<evidence type="ECO:0000256" key="15">
    <source>
        <dbReference type="HAMAP-Rule" id="MF_01398"/>
    </source>
</evidence>
<evidence type="ECO:0000256" key="17">
    <source>
        <dbReference type="SAM" id="Coils"/>
    </source>
</evidence>
<keyword evidence="9 15" id="KW-0406">Ion transport</keyword>
<dbReference type="eggNOG" id="COG0711">
    <property type="taxonomic scope" value="Bacteria"/>
</dbReference>
<keyword evidence="4 15" id="KW-1003">Cell membrane</keyword>
<gene>
    <name evidence="15" type="primary">atpF</name>
    <name evidence="19" type="ordered locus">BARCL_1062</name>
</gene>
<dbReference type="STRING" id="696125.BARCL_1062"/>
<evidence type="ECO:0000256" key="8">
    <source>
        <dbReference type="ARBA" id="ARBA00022989"/>
    </source>
</evidence>
<dbReference type="AlphaFoldDB" id="E6YIQ5"/>
<keyword evidence="7 15" id="KW-0375">Hydrogen ion transport</keyword>
<keyword evidence="6 15" id="KW-0812">Transmembrane</keyword>
<evidence type="ECO:0000313" key="20">
    <source>
        <dbReference type="Proteomes" id="UP000009101"/>
    </source>
</evidence>
<reference evidence="19 20" key="2">
    <citation type="journal article" date="2011" name="PLoS Genet.">
        <title>Parallel evolution of a type IV secretion system in radiating lineages of the host-restricted bacterial pathogen Bartonella.</title>
        <authorList>
            <person name="Engel P."/>
            <person name="Salzburger W."/>
            <person name="Liesch M."/>
            <person name="Chang C.C."/>
            <person name="Maruyama S."/>
            <person name="Lanz C."/>
            <person name="Calteau A."/>
            <person name="Lajus A."/>
            <person name="Medigue C."/>
            <person name="Schuster S.C."/>
            <person name="Dehio C."/>
        </authorList>
    </citation>
    <scope>NUCLEOTIDE SEQUENCE [LARGE SCALE GENOMIC DNA]</scope>
    <source>
        <strain evidence="20">CIP 104772 / 73</strain>
    </source>
</reference>
<evidence type="ECO:0000256" key="7">
    <source>
        <dbReference type="ARBA" id="ARBA00022781"/>
    </source>
</evidence>
<evidence type="ECO:0000256" key="10">
    <source>
        <dbReference type="ARBA" id="ARBA00023136"/>
    </source>
</evidence>
<dbReference type="GO" id="GO:0046933">
    <property type="term" value="F:proton-transporting ATP synthase activity, rotational mechanism"/>
    <property type="evidence" value="ECO:0007669"/>
    <property type="project" value="UniProtKB-UniRule"/>
</dbReference>
<dbReference type="InterPro" id="IPR002146">
    <property type="entry name" value="ATP_synth_b/b'su_bac/chlpt"/>
</dbReference>
<comment type="subunit">
    <text evidence="14 15">F-type ATPases have 2 components, F(1) - the catalytic core - and F(0) - the membrane proton channel. F(1) has five subunits: alpha(3), beta(3), gamma(1), delta(1), epsilon(1). F(0) has three main subunits: a(1), b(2) and c(10-14). The alpha and beta chains form an alternating ring which encloses part of the gamma chain. F(1) is attached to F(0) by a central stalk formed by the gamma and epsilon chains, while a peripheral stalk is formed by the delta and b chains.</text>
</comment>
<evidence type="ECO:0000256" key="2">
    <source>
        <dbReference type="ARBA" id="ARBA00005513"/>
    </source>
</evidence>
<organism evidence="19 20">
    <name type="scientific">Bartonella clarridgeiae (strain CCUG 45776 / CIP 104772 / 73)</name>
    <dbReference type="NCBI Taxonomy" id="696125"/>
    <lineage>
        <taxon>Bacteria</taxon>
        <taxon>Pseudomonadati</taxon>
        <taxon>Pseudomonadota</taxon>
        <taxon>Alphaproteobacteria</taxon>
        <taxon>Hyphomicrobiales</taxon>
        <taxon>Bartonellaceae</taxon>
        <taxon>Bartonella</taxon>
    </lineage>
</organism>
<proteinExistence type="inferred from homology"/>
<feature type="region of interest" description="Disordered" evidence="18">
    <location>
        <begin position="1"/>
        <end position="25"/>
    </location>
</feature>
<dbReference type="PANTHER" id="PTHR33445">
    <property type="entry name" value="ATP SYNTHASE SUBUNIT B', CHLOROPLASTIC"/>
    <property type="match status" value="1"/>
</dbReference>
<comment type="similarity">
    <text evidence="2 15 16">Belongs to the ATPase B chain family.</text>
</comment>
<evidence type="ECO:0000256" key="13">
    <source>
        <dbReference type="ARBA" id="ARBA00025614"/>
    </source>
</evidence>
<dbReference type="EMBL" id="FN645454">
    <property type="protein sequence ID" value="CBI76743.1"/>
    <property type="molecule type" value="Genomic_DNA"/>
</dbReference>
<dbReference type="Pfam" id="PF00430">
    <property type="entry name" value="ATP-synt_B"/>
    <property type="match status" value="1"/>
</dbReference>
<dbReference type="GO" id="GO:0046961">
    <property type="term" value="F:proton-transporting ATPase activity, rotational mechanism"/>
    <property type="evidence" value="ECO:0007669"/>
    <property type="project" value="TreeGrafter"/>
</dbReference>
<dbReference type="NCBIfam" id="NF006612">
    <property type="entry name" value="PRK09174.1"/>
    <property type="match status" value="1"/>
</dbReference>
<keyword evidence="8 15" id="KW-1133">Transmembrane helix</keyword>
<feature type="coiled-coil region" evidence="17">
    <location>
        <begin position="100"/>
        <end position="171"/>
    </location>
</feature>
<feature type="transmembrane region" description="Helical" evidence="15">
    <location>
        <begin position="56"/>
        <end position="77"/>
    </location>
</feature>
<evidence type="ECO:0000256" key="6">
    <source>
        <dbReference type="ARBA" id="ARBA00022692"/>
    </source>
</evidence>
<protein>
    <recommendedName>
        <fullName evidence="15">ATP synthase subunit b</fullName>
    </recommendedName>
    <alternativeName>
        <fullName evidence="15">ATP synthase F(0) sector subunit b</fullName>
    </alternativeName>
    <alternativeName>
        <fullName evidence="15">ATPase subunit I</fullName>
    </alternativeName>
    <alternativeName>
        <fullName evidence="15">F-type ATPase subunit b</fullName>
        <shortName evidence="15">F-ATPase subunit b</shortName>
    </alternativeName>
</protein>
<reference evidence="20" key="1">
    <citation type="submission" date="2009-11" db="EMBL/GenBank/DDBJ databases">
        <title>Genome sequencing of Bartonella species and comparative genomics.</title>
        <authorList>
            <person name="Engel P."/>
            <person name="Salzburger W."/>
            <person name="Marius L."/>
            <person name="Chao-Chin C."/>
            <person name="Soichi M."/>
            <person name="Christa L."/>
            <person name="Alexandra C."/>
            <person name="Aurelie L."/>
            <person name="Claudine M."/>
            <person name="Stephan S.C."/>
            <person name="Christoph D."/>
        </authorList>
    </citation>
    <scope>NUCLEOTIDE SEQUENCE [LARGE SCALE GENOMIC DNA]</scope>
    <source>
        <strain evidence="20">CIP 104772 / 73</strain>
    </source>
</reference>
<keyword evidence="10 15" id="KW-0472">Membrane</keyword>
<evidence type="ECO:0000256" key="11">
    <source>
        <dbReference type="ARBA" id="ARBA00023310"/>
    </source>
</evidence>
<keyword evidence="5 15" id="KW-0138">CF(0)</keyword>
<keyword evidence="3 15" id="KW-0813">Transport</keyword>
<dbReference type="KEGG" id="bcd:BARCL_1062"/>
<keyword evidence="11 15" id="KW-0066">ATP synthesis</keyword>
<dbReference type="InterPro" id="IPR050059">
    <property type="entry name" value="ATP_synthase_B_chain"/>
</dbReference>
<name>E6YIQ5_BARC7</name>
<accession>E6YIQ5</accession>
<comment type="subcellular location">
    <subcellularLocation>
        <location evidence="1 15">Cell inner membrane</location>
        <topology evidence="1 15">Single-pass membrane protein</topology>
    </subcellularLocation>
</comment>
<dbReference type="PANTHER" id="PTHR33445:SF1">
    <property type="entry name" value="ATP SYNTHASE SUBUNIT B"/>
    <property type="match status" value="1"/>
</dbReference>
<evidence type="ECO:0000256" key="14">
    <source>
        <dbReference type="ARBA" id="ARBA00025830"/>
    </source>
</evidence>
<evidence type="ECO:0000256" key="1">
    <source>
        <dbReference type="ARBA" id="ARBA00004377"/>
    </source>
</evidence>
<keyword evidence="15" id="KW-0997">Cell inner membrane</keyword>
<evidence type="ECO:0000256" key="18">
    <source>
        <dbReference type="SAM" id="MobiDB-lite"/>
    </source>
</evidence>
<evidence type="ECO:0000256" key="5">
    <source>
        <dbReference type="ARBA" id="ARBA00022547"/>
    </source>
</evidence>
<evidence type="ECO:0000313" key="19">
    <source>
        <dbReference type="EMBL" id="CBI76743.1"/>
    </source>
</evidence>
<comment type="function">
    <text evidence="13">Component of the F(0) channel, it forms part of the peripheral stalk, linking F(1) to F(0). The b'-subunit is a diverged and duplicated form of b found in plants and photosynthetic bacteria.</text>
</comment>
<dbReference type="GO" id="GO:0005886">
    <property type="term" value="C:plasma membrane"/>
    <property type="evidence" value="ECO:0007669"/>
    <property type="project" value="UniProtKB-SubCell"/>
</dbReference>
<keyword evidence="20" id="KW-1185">Reference proteome</keyword>
<evidence type="ECO:0000256" key="9">
    <source>
        <dbReference type="ARBA" id="ARBA00023065"/>
    </source>
</evidence>
<evidence type="ECO:0000256" key="4">
    <source>
        <dbReference type="ARBA" id="ARBA00022475"/>
    </source>
</evidence>
<sequence length="210" mass="24145">MLISSDDAKDTKMPEHFDDGSDFDHEDTEMPRCHGDGVKFNSSVEHANRVFPPFDFMYFGSHFLWLAISFGLFYLFISRVIVPRIGGVIETRRDRIVSDLDQAMRLKQEADNVVEVYKQKLAKARLEAKTIIQTESNEIKIRADLQRKKIEEDLEKKLKKSEDKIKEIQNKAMQNVGLIAEEITFEIVKKLIDINVSRKSVSSAVKAVSH</sequence>
<dbReference type="CDD" id="cd06503">
    <property type="entry name" value="ATP-synt_Fo_b"/>
    <property type="match status" value="1"/>
</dbReference>
<dbReference type="Gene3D" id="6.10.250.1580">
    <property type="match status" value="1"/>
</dbReference>
<dbReference type="HAMAP" id="MF_01398">
    <property type="entry name" value="ATP_synth_b_bprime"/>
    <property type="match status" value="1"/>
</dbReference>
<comment type="function">
    <text evidence="12 15">F(1)F(0) ATP synthase produces ATP from ADP in the presence of a proton or sodium gradient. F-type ATPases consist of two structural domains, F(1) containing the extramembraneous catalytic core and F(0) containing the membrane proton channel, linked together by a central stalk and a peripheral stalk. During catalysis, ATP synthesis in the catalytic domain of F(1) is coupled via a rotary mechanism of the central stalk subunits to proton translocation.</text>
</comment>
<keyword evidence="17" id="KW-0175">Coiled coil</keyword>
<dbReference type="HOGENOM" id="CLU_079215_1_2_5"/>
<evidence type="ECO:0000256" key="3">
    <source>
        <dbReference type="ARBA" id="ARBA00022448"/>
    </source>
</evidence>
<evidence type="ECO:0000256" key="12">
    <source>
        <dbReference type="ARBA" id="ARBA00025198"/>
    </source>
</evidence>
<dbReference type="GO" id="GO:0045259">
    <property type="term" value="C:proton-transporting ATP synthase complex"/>
    <property type="evidence" value="ECO:0007669"/>
    <property type="project" value="UniProtKB-KW"/>
</dbReference>
<dbReference type="Proteomes" id="UP000009101">
    <property type="component" value="Chromosome"/>
</dbReference>